<dbReference type="InterPro" id="IPR006059">
    <property type="entry name" value="SBP"/>
</dbReference>
<name>A0A940RYW6_9ACTN</name>
<dbReference type="Gene3D" id="3.40.190.10">
    <property type="entry name" value="Periplasmic binding protein-like II"/>
    <property type="match status" value="1"/>
</dbReference>
<evidence type="ECO:0000256" key="5">
    <source>
        <dbReference type="ARBA" id="ARBA00023288"/>
    </source>
</evidence>
<sequence>MSPTWSRPLRTAVGAAAVFLSLTVLAGCGGAPVAPAEGTAAHPVTVTFWAWTKGSQEVADEFNATHDTIKVKFEEIPSGGLGGYPKISNAIKAGIAPDVLSIEYPELAQFVSQGSLKDLSGYLTPAVKKRFLPQTIQLTTMGGKNWAVPSDASPQIFYYRKDFFARHHIALPRTWAEFRTAARQVKKAAPGTRIATFFPDDPTFFQTMAWQAGARWFTTRNGAWRVDTVDPATRKVAAYWQHMIDDGLVSTAPSYSPEWTASLKAGTTVGYLGASWGAGTLAGIVPEEKGEWAAMPMPSWDAAHPSVGMSQGSTFAISKNSTKTAAAMKFILWMATSKDSVRARVSASTSTALPADPSLVPVARKAIDTSFYGGQDLYSLYEKAGATIDPHWLWGPTAAANNALKDQLHGVVGGSTTLPRAIAATQRATVSALRGSGLTVEDAS</sequence>
<dbReference type="Proteomes" id="UP000670475">
    <property type="component" value="Unassembled WGS sequence"/>
</dbReference>
<keyword evidence="8" id="KW-1185">Reference proteome</keyword>
<dbReference type="PROSITE" id="PS51257">
    <property type="entry name" value="PROKAR_LIPOPROTEIN"/>
    <property type="match status" value="1"/>
</dbReference>
<evidence type="ECO:0000313" key="7">
    <source>
        <dbReference type="EMBL" id="MBP0461796.1"/>
    </source>
</evidence>
<dbReference type="SUPFAM" id="SSF53850">
    <property type="entry name" value="Periplasmic binding protein-like II"/>
    <property type="match status" value="1"/>
</dbReference>
<evidence type="ECO:0000256" key="2">
    <source>
        <dbReference type="ARBA" id="ARBA00022729"/>
    </source>
</evidence>
<evidence type="ECO:0000313" key="8">
    <source>
        <dbReference type="Proteomes" id="UP000670475"/>
    </source>
</evidence>
<dbReference type="Pfam" id="PF01547">
    <property type="entry name" value="SBP_bac_1"/>
    <property type="match status" value="1"/>
</dbReference>
<reference evidence="7" key="1">
    <citation type="submission" date="2021-03" db="EMBL/GenBank/DDBJ databases">
        <title>Whole genome sequence of Streptomyces bomunensis MMS17-BM035.</title>
        <authorList>
            <person name="Lee J.H."/>
        </authorList>
    </citation>
    <scope>NUCLEOTIDE SEQUENCE</scope>
    <source>
        <strain evidence="7">MMS17-BM035</strain>
    </source>
</reference>
<keyword evidence="3" id="KW-0472">Membrane</keyword>
<keyword evidence="5" id="KW-0449">Lipoprotein</keyword>
<protein>
    <submittedName>
        <fullName evidence="7">Sugar ABC transporter substrate-binding protein</fullName>
    </submittedName>
</protein>
<keyword evidence="4" id="KW-0564">Palmitate</keyword>
<organism evidence="7 8">
    <name type="scientific">Streptomyces montanisoli</name>
    <dbReference type="NCBI Taxonomy" id="2798581"/>
    <lineage>
        <taxon>Bacteria</taxon>
        <taxon>Bacillati</taxon>
        <taxon>Actinomycetota</taxon>
        <taxon>Actinomycetes</taxon>
        <taxon>Kitasatosporales</taxon>
        <taxon>Streptomycetaceae</taxon>
        <taxon>Streptomyces</taxon>
    </lineage>
</organism>
<dbReference type="PANTHER" id="PTHR43649:SF33">
    <property type="entry name" value="POLYGALACTURONAN_RHAMNOGALACTURONAN-BINDING PROTEIN YTCQ"/>
    <property type="match status" value="1"/>
</dbReference>
<dbReference type="InterPro" id="IPR050490">
    <property type="entry name" value="Bact_solute-bd_prot1"/>
</dbReference>
<dbReference type="PANTHER" id="PTHR43649">
    <property type="entry name" value="ARABINOSE-BINDING PROTEIN-RELATED"/>
    <property type="match status" value="1"/>
</dbReference>
<dbReference type="EMBL" id="JAGIQL010000233">
    <property type="protein sequence ID" value="MBP0461796.1"/>
    <property type="molecule type" value="Genomic_DNA"/>
</dbReference>
<keyword evidence="2 6" id="KW-0732">Signal</keyword>
<gene>
    <name evidence="7" type="ORF">JFN87_30720</name>
</gene>
<evidence type="ECO:0000256" key="4">
    <source>
        <dbReference type="ARBA" id="ARBA00023139"/>
    </source>
</evidence>
<dbReference type="CDD" id="cd13585">
    <property type="entry name" value="PBP2_TMBP_like"/>
    <property type="match status" value="1"/>
</dbReference>
<comment type="caution">
    <text evidence="7">The sequence shown here is derived from an EMBL/GenBank/DDBJ whole genome shotgun (WGS) entry which is preliminary data.</text>
</comment>
<keyword evidence="1" id="KW-1003">Cell membrane</keyword>
<accession>A0A940RYW6</accession>
<feature type="chain" id="PRO_5038941897" evidence="6">
    <location>
        <begin position="27"/>
        <end position="444"/>
    </location>
</feature>
<dbReference type="AlphaFoldDB" id="A0A940RYW6"/>
<proteinExistence type="predicted"/>
<dbReference type="RefSeq" id="WP_209345417.1">
    <property type="nucleotide sequence ID" value="NZ_JAGIQL010000233.1"/>
</dbReference>
<evidence type="ECO:0000256" key="3">
    <source>
        <dbReference type="ARBA" id="ARBA00023136"/>
    </source>
</evidence>
<evidence type="ECO:0000256" key="1">
    <source>
        <dbReference type="ARBA" id="ARBA00022475"/>
    </source>
</evidence>
<feature type="signal peptide" evidence="6">
    <location>
        <begin position="1"/>
        <end position="26"/>
    </location>
</feature>
<evidence type="ECO:0000256" key="6">
    <source>
        <dbReference type="SAM" id="SignalP"/>
    </source>
</evidence>